<dbReference type="GO" id="GO:0008270">
    <property type="term" value="F:zinc ion binding"/>
    <property type="evidence" value="ECO:0007669"/>
    <property type="project" value="UniProtKB-KW"/>
</dbReference>
<feature type="domain" description="C2H2-type" evidence="10">
    <location>
        <begin position="232"/>
        <end position="259"/>
    </location>
</feature>
<reference evidence="12" key="1">
    <citation type="submission" date="2015-05" db="EMBL/GenBank/DDBJ databases">
        <authorList>
            <person name="Fogelqvist Johan"/>
        </authorList>
    </citation>
    <scope>NUCLEOTIDE SEQUENCE [LARGE SCALE GENOMIC DNA]</scope>
</reference>
<keyword evidence="6" id="KW-0804">Transcription</keyword>
<dbReference type="SMART" id="SM00355">
    <property type="entry name" value="ZnF_C2H2"/>
    <property type="match status" value="6"/>
</dbReference>
<dbReference type="InterPro" id="IPR051061">
    <property type="entry name" value="Zinc_finger_trans_reg"/>
</dbReference>
<keyword evidence="3 8" id="KW-0863">Zinc-finger</keyword>
<dbReference type="InterPro" id="IPR036236">
    <property type="entry name" value="Znf_C2H2_sf"/>
</dbReference>
<dbReference type="EMBL" id="CVQI01032385">
    <property type="protein sequence ID" value="CRK41073.1"/>
    <property type="molecule type" value="Genomic_DNA"/>
</dbReference>
<feature type="compositionally biased region" description="Polar residues" evidence="9">
    <location>
        <begin position="448"/>
        <end position="468"/>
    </location>
</feature>
<name>A0A0G4N3M3_VERLO</name>
<dbReference type="PROSITE" id="PS00028">
    <property type="entry name" value="ZINC_FINGER_C2H2_1"/>
    <property type="match status" value="3"/>
</dbReference>
<feature type="region of interest" description="Disordered" evidence="9">
    <location>
        <begin position="130"/>
        <end position="191"/>
    </location>
</feature>
<evidence type="ECO:0000256" key="2">
    <source>
        <dbReference type="ARBA" id="ARBA00022723"/>
    </source>
</evidence>
<dbReference type="AlphaFoldDB" id="A0A0G4N3M3"/>
<organism evidence="11 12">
    <name type="scientific">Verticillium longisporum</name>
    <name type="common">Verticillium dahliae var. longisporum</name>
    <dbReference type="NCBI Taxonomy" id="100787"/>
    <lineage>
        <taxon>Eukaryota</taxon>
        <taxon>Fungi</taxon>
        <taxon>Dikarya</taxon>
        <taxon>Ascomycota</taxon>
        <taxon>Pezizomycotina</taxon>
        <taxon>Sordariomycetes</taxon>
        <taxon>Hypocreomycetidae</taxon>
        <taxon>Glomerellales</taxon>
        <taxon>Plectosphaerellaceae</taxon>
        <taxon>Verticillium</taxon>
    </lineage>
</organism>
<dbReference type="InterPro" id="IPR013087">
    <property type="entry name" value="Znf_C2H2_type"/>
</dbReference>
<feature type="domain" description="C2H2-type" evidence="10">
    <location>
        <begin position="623"/>
        <end position="645"/>
    </location>
</feature>
<keyword evidence="5" id="KW-0805">Transcription regulation</keyword>
<evidence type="ECO:0000256" key="7">
    <source>
        <dbReference type="ARBA" id="ARBA00023242"/>
    </source>
</evidence>
<dbReference type="Pfam" id="PF00096">
    <property type="entry name" value="zf-C2H2"/>
    <property type="match status" value="2"/>
</dbReference>
<comment type="subcellular location">
    <subcellularLocation>
        <location evidence="1">Nucleus</location>
    </subcellularLocation>
</comment>
<feature type="compositionally biased region" description="Polar residues" evidence="9">
    <location>
        <begin position="787"/>
        <end position="796"/>
    </location>
</feature>
<keyword evidence="2" id="KW-0479">Metal-binding</keyword>
<dbReference type="SUPFAM" id="SSF57667">
    <property type="entry name" value="beta-beta-alpha zinc fingers"/>
    <property type="match status" value="2"/>
</dbReference>
<dbReference type="PROSITE" id="PS50157">
    <property type="entry name" value="ZINC_FINGER_C2H2_2"/>
    <property type="match status" value="3"/>
</dbReference>
<feature type="region of interest" description="Disordered" evidence="9">
    <location>
        <begin position="408"/>
        <end position="537"/>
    </location>
</feature>
<feature type="region of interest" description="Disordered" evidence="9">
    <location>
        <begin position="786"/>
        <end position="845"/>
    </location>
</feature>
<dbReference type="GO" id="GO:0005634">
    <property type="term" value="C:nucleus"/>
    <property type="evidence" value="ECO:0007669"/>
    <property type="project" value="UniProtKB-SubCell"/>
</dbReference>
<evidence type="ECO:0000259" key="10">
    <source>
        <dbReference type="PROSITE" id="PS50157"/>
    </source>
</evidence>
<evidence type="ECO:0000256" key="1">
    <source>
        <dbReference type="ARBA" id="ARBA00004123"/>
    </source>
</evidence>
<protein>
    <recommendedName>
        <fullName evidence="10">C2H2-type domain-containing protein</fullName>
    </recommendedName>
</protein>
<evidence type="ECO:0000256" key="3">
    <source>
        <dbReference type="ARBA" id="ARBA00022771"/>
    </source>
</evidence>
<evidence type="ECO:0000313" key="12">
    <source>
        <dbReference type="Proteomes" id="UP000045706"/>
    </source>
</evidence>
<dbReference type="GO" id="GO:0006357">
    <property type="term" value="P:regulation of transcription by RNA polymerase II"/>
    <property type="evidence" value="ECO:0007669"/>
    <property type="project" value="TreeGrafter"/>
</dbReference>
<keyword evidence="7" id="KW-0539">Nucleus</keyword>
<dbReference type="Gene3D" id="3.30.160.60">
    <property type="entry name" value="Classic Zinc Finger"/>
    <property type="match status" value="2"/>
</dbReference>
<dbReference type="PANTHER" id="PTHR46179">
    <property type="entry name" value="ZINC FINGER PROTEIN"/>
    <property type="match status" value="1"/>
</dbReference>
<evidence type="ECO:0000256" key="5">
    <source>
        <dbReference type="ARBA" id="ARBA00023015"/>
    </source>
</evidence>
<feature type="region of interest" description="Disordered" evidence="9">
    <location>
        <begin position="1"/>
        <end position="34"/>
    </location>
</feature>
<evidence type="ECO:0000256" key="9">
    <source>
        <dbReference type="SAM" id="MobiDB-lite"/>
    </source>
</evidence>
<feature type="domain" description="C2H2-type" evidence="10">
    <location>
        <begin position="649"/>
        <end position="679"/>
    </location>
</feature>
<accession>A0A0G4N3M3</accession>
<dbReference type="Proteomes" id="UP000045706">
    <property type="component" value="Unassembled WGS sequence"/>
</dbReference>
<evidence type="ECO:0000256" key="4">
    <source>
        <dbReference type="ARBA" id="ARBA00022833"/>
    </source>
</evidence>
<evidence type="ECO:0000256" key="8">
    <source>
        <dbReference type="PROSITE-ProRule" id="PRU00042"/>
    </source>
</evidence>
<gene>
    <name evidence="11" type="ORF">BN1723_005013</name>
</gene>
<evidence type="ECO:0000313" key="11">
    <source>
        <dbReference type="EMBL" id="CRK41073.1"/>
    </source>
</evidence>
<feature type="compositionally biased region" description="Basic and acidic residues" evidence="9">
    <location>
        <begin position="517"/>
        <end position="537"/>
    </location>
</feature>
<proteinExistence type="predicted"/>
<sequence length="886" mass="98529">MSKASGSYAAHDRDSLPSFIGAQPRDLFPSPSQLGPPYRLTRVVGMDSSRPQPFHLPGQDVLTDVNLTPGGGDAPLRGIPKPWNILKFYDATADDSPWVPLGIIVPDHRAGQGQHQNSPTALRDAFAPRYSEWRSPGPSECDTLPPGQLPSDSGYESRRTKQSIANASVFGDVDRGHETQSLTGRMDGFDPFAGMSSTPSYTGNSANNHADMTETCGLSTLRTRGTAHSTVIICPDCGSHLKTKSELNKHKQRHSKPHKCDVFGCYRKEGFSTINDLDRHKRSVHRDTDTGGPRYRCHLAPCHNKKKIWPRADNFRSHLRRLHRVHAVDDDLAQYLIPSQQQDVESLTEGMDASDSTIESFRFTPYDQEMPPSMWANHQSQDLEMTHLVVDSTGPRTELDISVASPASHGFSGLGEPNTGHVVRELPLGSMQGGNPQQRGMNCRKHLNLTQCGMDSNSNSSDATTPPETTLAPHPLMGGNLRNPSMEIEQNPTADRSDQVNASDTSASEADADSSSEDLHEQENLMRRNDHSEVSHDPKAISAGSLVEVIKTPPFLSQGIDTGGVHNISPTSTQDITMTDQQINEFLQAVPEALLEKFLRERHNPLRIEPTKARTTVQANAQHPCPGCHKSFQRRCDLKKHIKRHDKPYGCTFLNCDKSFGSKNDWKRHETSQHTQLEVWKCNERASKGVGTICGKVFPRREDFKVHLQGTHNFRDVSALEAELHSCRIGRDCGLRYWCGFCEKIMEISHPAMQPSIKRFDHIDDHFCGRNTDKRSISDWKHLETELSASGSTPSSDKMETPKFSPEHQATARVSPSKNGRLVSDSTLPGKRKLDDDSECPESRRPRGRLATMWTCCNCTMQSSFRFNRACVSCSHSRCVDCPVET</sequence>
<dbReference type="PANTHER" id="PTHR46179:SF13">
    <property type="entry name" value="C2H2-TYPE DOMAIN-CONTAINING PROTEIN"/>
    <property type="match status" value="1"/>
</dbReference>
<keyword evidence="4" id="KW-0862">Zinc</keyword>
<evidence type="ECO:0000256" key="6">
    <source>
        <dbReference type="ARBA" id="ARBA00023163"/>
    </source>
</evidence>